<comment type="caution">
    <text evidence="1">The sequence shown here is derived from an EMBL/GenBank/DDBJ whole genome shotgun (WGS) entry which is preliminary data.</text>
</comment>
<organism evidence="1 2">
    <name type="scientific">Eragrostis curvula</name>
    <name type="common">weeping love grass</name>
    <dbReference type="NCBI Taxonomy" id="38414"/>
    <lineage>
        <taxon>Eukaryota</taxon>
        <taxon>Viridiplantae</taxon>
        <taxon>Streptophyta</taxon>
        <taxon>Embryophyta</taxon>
        <taxon>Tracheophyta</taxon>
        <taxon>Spermatophyta</taxon>
        <taxon>Magnoliopsida</taxon>
        <taxon>Liliopsida</taxon>
        <taxon>Poales</taxon>
        <taxon>Poaceae</taxon>
        <taxon>PACMAD clade</taxon>
        <taxon>Chloridoideae</taxon>
        <taxon>Eragrostideae</taxon>
        <taxon>Eragrostidinae</taxon>
        <taxon>Eragrostis</taxon>
    </lineage>
</organism>
<accession>A0A5J9W069</accession>
<feature type="non-terminal residue" evidence="1">
    <location>
        <position position="1"/>
    </location>
</feature>
<evidence type="ECO:0008006" key="3">
    <source>
        <dbReference type="Google" id="ProtNLM"/>
    </source>
</evidence>
<dbReference type="OrthoDB" id="591320at2759"/>
<proteinExistence type="predicted"/>
<keyword evidence="2" id="KW-1185">Reference proteome</keyword>
<name>A0A5J9W069_9POAL</name>
<evidence type="ECO:0000313" key="2">
    <source>
        <dbReference type="Proteomes" id="UP000324897"/>
    </source>
</evidence>
<dbReference type="Gramene" id="TVU41528">
    <property type="protein sequence ID" value="TVU41528"/>
    <property type="gene ID" value="EJB05_15056"/>
</dbReference>
<dbReference type="PANTHER" id="PTHR33085:SF113">
    <property type="entry name" value="OS05G0126000 PROTEIN"/>
    <property type="match status" value="1"/>
</dbReference>
<reference evidence="1 2" key="1">
    <citation type="journal article" date="2019" name="Sci. Rep.">
        <title>A high-quality genome of Eragrostis curvula grass provides insights into Poaceae evolution and supports new strategies to enhance forage quality.</title>
        <authorList>
            <person name="Carballo J."/>
            <person name="Santos B.A.C.M."/>
            <person name="Zappacosta D."/>
            <person name="Garbus I."/>
            <person name="Selva J.P."/>
            <person name="Gallo C.A."/>
            <person name="Diaz A."/>
            <person name="Albertini E."/>
            <person name="Caccamo M."/>
            <person name="Echenique V."/>
        </authorList>
    </citation>
    <scope>NUCLEOTIDE SEQUENCE [LARGE SCALE GENOMIC DNA]</scope>
    <source>
        <strain evidence="2">cv. Victoria</strain>
        <tissue evidence="1">Leaf</tissue>
    </source>
</reference>
<dbReference type="InterPro" id="IPR012871">
    <property type="entry name" value="DUF1668_ORYSA"/>
</dbReference>
<dbReference type="Proteomes" id="UP000324897">
    <property type="component" value="Chromosome 4"/>
</dbReference>
<dbReference type="AlphaFoldDB" id="A0A5J9W069"/>
<evidence type="ECO:0000313" key="1">
    <source>
        <dbReference type="EMBL" id="TVU41528.1"/>
    </source>
</evidence>
<dbReference type="PANTHER" id="PTHR33085">
    <property type="entry name" value="OS12G0113100 PROTEIN-RELATED"/>
    <property type="match status" value="1"/>
</dbReference>
<sequence>MVKYLGGHPLYHGSTRTLESQSHCSSASAAAVAAAALPSPRLPPGKPEHRPADRLTCTSISRICQRMIRRFANIVVEKGSSGNYSLHRLDVSKRLFYPSTAVADAASKETGKMATLRLPAPVMRFHPLPTGSSWGVAKLDLFALLSPHSSEDKIFCSDSAGHNILYQADSNSIQSMPAFNSDKGLMPATISVARPDAPLEDLYVLSSVMSSFEVLSFSSRSRHEDVQMSRKHWHWEPLPPPPFTAHLCSHTVVGDGNTICVSDIGSCGCTYYFDTVKREWRKAAGDWVLPFAGRAEYIPDLKLWLGFAAGSHNLCAWDLSVMDKPPTLLVSTDIKTPEDWSATRLNILNLGSGRFCIAKIFQVVDNTAGASGWDIEDKFAVLTGVEMVMGGGEKKIERITKQF</sequence>
<protein>
    <recommendedName>
        <fullName evidence="3">F-box associated domain-containing protein</fullName>
    </recommendedName>
</protein>
<gene>
    <name evidence="1" type="ORF">EJB05_15056</name>
</gene>
<dbReference type="EMBL" id="RWGY01000007">
    <property type="protein sequence ID" value="TVU41528.1"/>
    <property type="molecule type" value="Genomic_DNA"/>
</dbReference>
<dbReference type="Pfam" id="PF07893">
    <property type="entry name" value="DUF1668"/>
    <property type="match status" value="1"/>
</dbReference>